<feature type="region of interest" description="Disordered" evidence="1">
    <location>
        <begin position="22"/>
        <end position="116"/>
    </location>
</feature>
<feature type="compositionally biased region" description="Polar residues" evidence="1">
    <location>
        <begin position="67"/>
        <end position="80"/>
    </location>
</feature>
<dbReference type="EMBL" id="JANPWB010000012">
    <property type="protein sequence ID" value="KAJ1115776.1"/>
    <property type="molecule type" value="Genomic_DNA"/>
</dbReference>
<name>A0AAV7NIJ1_PLEWA</name>
<protein>
    <submittedName>
        <fullName evidence="2">Uncharacterized protein</fullName>
    </submittedName>
</protein>
<dbReference type="AlphaFoldDB" id="A0AAV7NIJ1"/>
<evidence type="ECO:0000256" key="1">
    <source>
        <dbReference type="SAM" id="MobiDB-lite"/>
    </source>
</evidence>
<dbReference type="Proteomes" id="UP001066276">
    <property type="component" value="Chromosome 8"/>
</dbReference>
<feature type="compositionally biased region" description="Basic residues" evidence="1">
    <location>
        <begin position="35"/>
        <end position="45"/>
    </location>
</feature>
<comment type="caution">
    <text evidence="2">The sequence shown here is derived from an EMBL/GenBank/DDBJ whole genome shotgun (WGS) entry which is preliminary data.</text>
</comment>
<proteinExistence type="predicted"/>
<keyword evidence="3" id="KW-1185">Reference proteome</keyword>
<evidence type="ECO:0000313" key="2">
    <source>
        <dbReference type="EMBL" id="KAJ1115776.1"/>
    </source>
</evidence>
<feature type="compositionally biased region" description="Polar residues" evidence="1">
    <location>
        <begin position="106"/>
        <end position="116"/>
    </location>
</feature>
<reference evidence="2" key="1">
    <citation type="journal article" date="2022" name="bioRxiv">
        <title>Sequencing and chromosome-scale assembly of the giantPleurodeles waltlgenome.</title>
        <authorList>
            <person name="Brown T."/>
            <person name="Elewa A."/>
            <person name="Iarovenko S."/>
            <person name="Subramanian E."/>
            <person name="Araus A.J."/>
            <person name="Petzold A."/>
            <person name="Susuki M."/>
            <person name="Suzuki K.-i.T."/>
            <person name="Hayashi T."/>
            <person name="Toyoda A."/>
            <person name="Oliveira C."/>
            <person name="Osipova E."/>
            <person name="Leigh N.D."/>
            <person name="Simon A."/>
            <person name="Yun M.H."/>
        </authorList>
    </citation>
    <scope>NUCLEOTIDE SEQUENCE</scope>
    <source>
        <strain evidence="2">20211129_DDA</strain>
        <tissue evidence="2">Liver</tissue>
    </source>
</reference>
<sequence>MQGYVSPFGPAPQWHQGYLGQRVPQRQAAQQRCGAMRRAKKRSRSWVRPPVVARFPGTESPSEAGRQHNNNAELRNTLRSTHVPGSAPQWQQGSLGQVVPQREPGLTTTMWGYSTH</sequence>
<organism evidence="2 3">
    <name type="scientific">Pleurodeles waltl</name>
    <name type="common">Iberian ribbed newt</name>
    <dbReference type="NCBI Taxonomy" id="8319"/>
    <lineage>
        <taxon>Eukaryota</taxon>
        <taxon>Metazoa</taxon>
        <taxon>Chordata</taxon>
        <taxon>Craniata</taxon>
        <taxon>Vertebrata</taxon>
        <taxon>Euteleostomi</taxon>
        <taxon>Amphibia</taxon>
        <taxon>Batrachia</taxon>
        <taxon>Caudata</taxon>
        <taxon>Salamandroidea</taxon>
        <taxon>Salamandridae</taxon>
        <taxon>Pleurodelinae</taxon>
        <taxon>Pleurodeles</taxon>
    </lineage>
</organism>
<gene>
    <name evidence="2" type="ORF">NDU88_003998</name>
</gene>
<evidence type="ECO:0000313" key="3">
    <source>
        <dbReference type="Proteomes" id="UP001066276"/>
    </source>
</evidence>
<accession>A0AAV7NIJ1</accession>